<evidence type="ECO:0000256" key="2">
    <source>
        <dbReference type="SAM" id="Phobius"/>
    </source>
</evidence>
<dbReference type="InterPro" id="IPR016047">
    <property type="entry name" value="M23ase_b-sheet_dom"/>
</dbReference>
<dbReference type="Proteomes" id="UP000481872">
    <property type="component" value="Unassembled WGS sequence"/>
</dbReference>
<evidence type="ECO:0000313" key="5">
    <source>
        <dbReference type="Proteomes" id="UP000481872"/>
    </source>
</evidence>
<feature type="transmembrane region" description="Helical" evidence="2">
    <location>
        <begin position="16"/>
        <end position="34"/>
    </location>
</feature>
<dbReference type="Pfam" id="PF01551">
    <property type="entry name" value="Peptidase_M23"/>
    <property type="match status" value="1"/>
</dbReference>
<keyword evidence="2" id="KW-0472">Membrane</keyword>
<comment type="caution">
    <text evidence="4">The sequence shown here is derived from an EMBL/GenBank/DDBJ whole genome shotgun (WGS) entry which is preliminary data.</text>
</comment>
<feature type="region of interest" description="Disordered" evidence="1">
    <location>
        <begin position="45"/>
        <end position="71"/>
    </location>
</feature>
<proteinExistence type="predicted"/>
<sequence>MDKKTKFKQFFKKEGFYVILFVCLCAVATVTILTTSKDKRDVAQLPAMEQKANKETKEDKQTNGATVEPKTYNDALQVKKEELKAVPEVQVQKNAESQSVSNATDSESVKPVDGSLARSYTEDPVYMSSTKDYRPHFGIDVKVEEGTPVVAMMNGVIKNVDTSSEGTYVEIDHQNGIVSRYSNLQEKVAVKKGDSVKGSQEIGKVGNTTTFAYEEYGSHLHFEVLKDGENIDPSKYVNYKK</sequence>
<keyword evidence="2" id="KW-0812">Transmembrane</keyword>
<evidence type="ECO:0000256" key="1">
    <source>
        <dbReference type="SAM" id="MobiDB-lite"/>
    </source>
</evidence>
<accession>A0A6M0H723</accession>
<dbReference type="PANTHER" id="PTHR21666">
    <property type="entry name" value="PEPTIDASE-RELATED"/>
    <property type="match status" value="1"/>
</dbReference>
<keyword evidence="2" id="KW-1133">Transmembrane helix</keyword>
<feature type="domain" description="M23ase beta-sheet core" evidence="3">
    <location>
        <begin position="135"/>
        <end position="233"/>
    </location>
</feature>
<protein>
    <submittedName>
        <fullName evidence="4">M23 family metallopeptidase</fullName>
    </submittedName>
</protein>
<dbReference type="Gene3D" id="2.70.70.10">
    <property type="entry name" value="Glucose Permease (Domain IIA)"/>
    <property type="match status" value="1"/>
</dbReference>
<dbReference type="PANTHER" id="PTHR21666:SF270">
    <property type="entry name" value="MUREIN HYDROLASE ACTIVATOR ENVC"/>
    <property type="match status" value="1"/>
</dbReference>
<dbReference type="CDD" id="cd12797">
    <property type="entry name" value="M23_peptidase"/>
    <property type="match status" value="1"/>
</dbReference>
<reference evidence="4 5" key="1">
    <citation type="submission" date="2020-02" db="EMBL/GenBank/DDBJ databases">
        <title>Genome assembly of a novel Clostridium senegalense strain.</title>
        <authorList>
            <person name="Gupta T.B."/>
            <person name="Jauregui R."/>
            <person name="Maclean P."/>
            <person name="Nawarathana A."/>
            <person name="Brightwell G."/>
        </authorList>
    </citation>
    <scope>NUCLEOTIDE SEQUENCE [LARGE SCALE GENOMIC DNA]</scope>
    <source>
        <strain evidence="4 5">AGRFS4</strain>
    </source>
</reference>
<evidence type="ECO:0000313" key="4">
    <source>
        <dbReference type="EMBL" id="NEU06104.1"/>
    </source>
</evidence>
<name>A0A6M0H723_9CLOT</name>
<dbReference type="GO" id="GO:0004222">
    <property type="term" value="F:metalloendopeptidase activity"/>
    <property type="evidence" value="ECO:0007669"/>
    <property type="project" value="TreeGrafter"/>
</dbReference>
<dbReference type="EMBL" id="JAAGPU010000033">
    <property type="protein sequence ID" value="NEU06104.1"/>
    <property type="molecule type" value="Genomic_DNA"/>
</dbReference>
<feature type="compositionally biased region" description="Polar residues" evidence="1">
    <location>
        <begin position="91"/>
        <end position="106"/>
    </location>
</feature>
<evidence type="ECO:0000259" key="3">
    <source>
        <dbReference type="Pfam" id="PF01551"/>
    </source>
</evidence>
<dbReference type="InterPro" id="IPR050570">
    <property type="entry name" value="Cell_wall_metabolism_enzyme"/>
</dbReference>
<keyword evidence="5" id="KW-1185">Reference proteome</keyword>
<dbReference type="SUPFAM" id="SSF51261">
    <property type="entry name" value="Duplicated hybrid motif"/>
    <property type="match status" value="1"/>
</dbReference>
<organism evidence="4 5">
    <name type="scientific">Clostridium senegalense</name>
    <dbReference type="NCBI Taxonomy" id="1465809"/>
    <lineage>
        <taxon>Bacteria</taxon>
        <taxon>Bacillati</taxon>
        <taxon>Bacillota</taxon>
        <taxon>Clostridia</taxon>
        <taxon>Eubacteriales</taxon>
        <taxon>Clostridiaceae</taxon>
        <taxon>Clostridium</taxon>
    </lineage>
</organism>
<dbReference type="InterPro" id="IPR011055">
    <property type="entry name" value="Dup_hybrid_motif"/>
</dbReference>
<feature type="compositionally biased region" description="Basic and acidic residues" evidence="1">
    <location>
        <begin position="51"/>
        <end position="61"/>
    </location>
</feature>
<dbReference type="RefSeq" id="WP_061996148.1">
    <property type="nucleotide sequence ID" value="NZ_JAAGPU010000033.1"/>
</dbReference>
<feature type="region of interest" description="Disordered" evidence="1">
    <location>
        <begin position="89"/>
        <end position="113"/>
    </location>
</feature>
<gene>
    <name evidence="4" type="ORF">G3M99_14820</name>
</gene>
<dbReference type="AlphaFoldDB" id="A0A6M0H723"/>